<dbReference type="PANTHER" id="PTHR12409">
    <property type="entry name" value="PREFOLDIN SUBUNIT 3"/>
    <property type="match status" value="1"/>
</dbReference>
<evidence type="ECO:0000256" key="2">
    <source>
        <dbReference type="ARBA" id="ARBA00011695"/>
    </source>
</evidence>
<dbReference type="InterPro" id="IPR009053">
    <property type="entry name" value="Prefoldin"/>
</dbReference>
<dbReference type="STRING" id="698492.A0A0E9NMA0"/>
<keyword evidence="3 4" id="KW-0143">Chaperone</keyword>
<comment type="similarity">
    <text evidence="1 4">Belongs to the prefoldin subunit alpha family.</text>
</comment>
<evidence type="ECO:0000256" key="5">
    <source>
        <dbReference type="SAM" id="Coils"/>
    </source>
</evidence>
<dbReference type="EMBL" id="BACD03000037">
    <property type="protein sequence ID" value="GAO50826.1"/>
    <property type="molecule type" value="Genomic_DNA"/>
</dbReference>
<evidence type="ECO:0000313" key="7">
    <source>
        <dbReference type="Proteomes" id="UP000033140"/>
    </source>
</evidence>
<dbReference type="CDD" id="cd23156">
    <property type="entry name" value="Prefoldin_3"/>
    <property type="match status" value="1"/>
</dbReference>
<dbReference type="Gene3D" id="1.10.287.370">
    <property type="match status" value="1"/>
</dbReference>
<feature type="coiled-coil region" evidence="5">
    <location>
        <begin position="128"/>
        <end position="162"/>
    </location>
</feature>
<dbReference type="PIRSF" id="PIRSF016396">
    <property type="entry name" value="Prefoldin_subunit_3"/>
    <property type="match status" value="1"/>
</dbReference>
<gene>
    <name evidence="6" type="ORF">G7K_4947-t1</name>
</gene>
<dbReference type="GO" id="GO:0007017">
    <property type="term" value="P:microtubule-based process"/>
    <property type="evidence" value="ECO:0007669"/>
    <property type="project" value="TreeGrafter"/>
</dbReference>
<reference evidence="6 7" key="2">
    <citation type="journal article" date="2014" name="J. Gen. Appl. Microbiol.">
        <title>The early diverging ascomycetous budding yeast Saitoella complicata has three histone deacetylases belonging to the Clr6, Hos2, and Rpd3 lineages.</title>
        <authorList>
            <person name="Nishida H."/>
            <person name="Matsumoto T."/>
            <person name="Kondo S."/>
            <person name="Hamamoto M."/>
            <person name="Yoshikawa H."/>
        </authorList>
    </citation>
    <scope>NUCLEOTIDE SEQUENCE [LARGE SCALE GENOMIC DNA]</scope>
    <source>
        <strain evidence="6 7">NRRL Y-17804</strain>
    </source>
</reference>
<reference evidence="6 7" key="3">
    <citation type="journal article" date="2015" name="Genome Announc.">
        <title>Draft Genome Sequence of the Archiascomycetous Yeast Saitoella complicata.</title>
        <authorList>
            <person name="Yamauchi K."/>
            <person name="Kondo S."/>
            <person name="Hamamoto M."/>
            <person name="Takahashi Y."/>
            <person name="Ogura Y."/>
            <person name="Hayashi T."/>
            <person name="Nishida H."/>
        </authorList>
    </citation>
    <scope>NUCLEOTIDE SEQUENCE [LARGE SCALE GENOMIC DNA]</scope>
    <source>
        <strain evidence="6 7">NRRL Y-17804</strain>
    </source>
</reference>
<dbReference type="Pfam" id="PF02996">
    <property type="entry name" value="Prefoldin"/>
    <property type="match status" value="1"/>
</dbReference>
<comment type="caution">
    <text evidence="6">The sequence shown here is derived from an EMBL/GenBank/DDBJ whole genome shotgun (WGS) entry which is preliminary data.</text>
</comment>
<proteinExistence type="inferred from homology"/>
<name>A0A0E9NMA0_SAICN</name>
<dbReference type="GO" id="GO:0005737">
    <property type="term" value="C:cytoplasm"/>
    <property type="evidence" value="ECO:0007669"/>
    <property type="project" value="UniProtKB-ARBA"/>
</dbReference>
<evidence type="ECO:0000313" key="6">
    <source>
        <dbReference type="EMBL" id="GAO50826.1"/>
    </source>
</evidence>
<dbReference type="InterPro" id="IPR016655">
    <property type="entry name" value="PFD3"/>
</dbReference>
<sequence length="185" mass="21208">MESMDTVKSNPRGIPQAPFVEKIEEYVSTYDEVDPTLKKFQETVAKYKFMEVNVLRRATGLREKIPDIEKTLEMVKFIESKNETSESFGTSFELNDTLFAKATIEPTDTVYLWLGANVMLSYPIPEAIELLTSKLSTAKESLAQCEEDAEYLREQITVMEVNIRGSEFSKWALNVWDDCKWGKPP</sequence>
<accession>A0A0E9NMA0</accession>
<dbReference type="SUPFAM" id="SSF46579">
    <property type="entry name" value="Prefoldin"/>
    <property type="match status" value="1"/>
</dbReference>
<dbReference type="GO" id="GO:0016272">
    <property type="term" value="C:prefoldin complex"/>
    <property type="evidence" value="ECO:0007669"/>
    <property type="project" value="UniProtKB-UniRule"/>
</dbReference>
<evidence type="ECO:0000256" key="4">
    <source>
        <dbReference type="PIRNR" id="PIRNR016396"/>
    </source>
</evidence>
<dbReference type="FunFam" id="1.10.287.370:FF:000001">
    <property type="entry name" value="Prefoldin subunit 3"/>
    <property type="match status" value="1"/>
</dbReference>
<protein>
    <recommendedName>
        <fullName evidence="4">Prefoldin subunit 3</fullName>
    </recommendedName>
</protein>
<dbReference type="GO" id="GO:0007021">
    <property type="term" value="P:tubulin complex assembly"/>
    <property type="evidence" value="ECO:0007669"/>
    <property type="project" value="TreeGrafter"/>
</dbReference>
<dbReference type="InterPro" id="IPR004127">
    <property type="entry name" value="Prefoldin_subunit_alpha"/>
</dbReference>
<keyword evidence="7" id="KW-1185">Reference proteome</keyword>
<evidence type="ECO:0000256" key="1">
    <source>
        <dbReference type="ARBA" id="ARBA00010048"/>
    </source>
</evidence>
<dbReference type="OMA" id="YNWDVAQ"/>
<organism evidence="6 7">
    <name type="scientific">Saitoella complicata (strain BCRC 22490 / CBS 7301 / JCM 7358 / NBRC 10748 / NRRL Y-17804)</name>
    <dbReference type="NCBI Taxonomy" id="698492"/>
    <lineage>
        <taxon>Eukaryota</taxon>
        <taxon>Fungi</taxon>
        <taxon>Dikarya</taxon>
        <taxon>Ascomycota</taxon>
        <taxon>Taphrinomycotina</taxon>
        <taxon>Taphrinomycotina incertae sedis</taxon>
        <taxon>Saitoella</taxon>
    </lineage>
</organism>
<comment type="function">
    <text evidence="4">Binds specifically to cytosolic chaperonin (c-CPN) and transfers target proteins to it. Binds to nascent polypeptide chain and promotes folding in an environment in which there are many competing pathways for nonnative proteins.</text>
</comment>
<dbReference type="AlphaFoldDB" id="A0A0E9NMA0"/>
<comment type="subunit">
    <text evidence="2 4">Heterohexamer of two PFD-alpha type and four PFD-beta type subunits.</text>
</comment>
<reference evidence="6 7" key="1">
    <citation type="journal article" date="2011" name="J. Gen. Appl. Microbiol.">
        <title>Draft genome sequencing of the enigmatic yeast Saitoella complicata.</title>
        <authorList>
            <person name="Nishida H."/>
            <person name="Hamamoto M."/>
            <person name="Sugiyama J."/>
        </authorList>
    </citation>
    <scope>NUCLEOTIDE SEQUENCE [LARGE SCALE GENOMIC DNA]</scope>
    <source>
        <strain evidence="6 7">NRRL Y-17804</strain>
    </source>
</reference>
<dbReference type="PANTHER" id="PTHR12409:SF0">
    <property type="entry name" value="PREFOLDIN SUBUNIT 3"/>
    <property type="match status" value="1"/>
</dbReference>
<dbReference type="GO" id="GO:0015631">
    <property type="term" value="F:tubulin binding"/>
    <property type="evidence" value="ECO:0007669"/>
    <property type="project" value="TreeGrafter"/>
</dbReference>
<dbReference type="GO" id="GO:0006457">
    <property type="term" value="P:protein folding"/>
    <property type="evidence" value="ECO:0007669"/>
    <property type="project" value="UniProtKB-UniRule"/>
</dbReference>
<keyword evidence="5" id="KW-0175">Coiled coil</keyword>
<dbReference type="Proteomes" id="UP000033140">
    <property type="component" value="Unassembled WGS sequence"/>
</dbReference>
<evidence type="ECO:0000256" key="3">
    <source>
        <dbReference type="ARBA" id="ARBA00023186"/>
    </source>
</evidence>